<feature type="domain" description="HTH LytTR-type" evidence="3">
    <location>
        <begin position="155"/>
        <end position="261"/>
    </location>
</feature>
<evidence type="ECO:0000259" key="3">
    <source>
        <dbReference type="PROSITE" id="PS50930"/>
    </source>
</evidence>
<feature type="modified residue" description="4-aspartylphosphate" evidence="1">
    <location>
        <position position="58"/>
    </location>
</feature>
<reference evidence="4 5" key="1">
    <citation type="submission" date="2020-08" db="EMBL/GenBank/DDBJ databases">
        <title>Genomic Encyclopedia of Type Strains, Phase IV (KMG-IV): sequencing the most valuable type-strain genomes for metagenomic binning, comparative biology and taxonomic classification.</title>
        <authorList>
            <person name="Goeker M."/>
        </authorList>
    </citation>
    <scope>NUCLEOTIDE SEQUENCE [LARGE SCALE GENOMIC DNA]</scope>
    <source>
        <strain evidence="4 5">DSM 105074</strain>
    </source>
</reference>
<keyword evidence="5" id="KW-1185">Reference proteome</keyword>
<dbReference type="AlphaFoldDB" id="A0A840TKS9"/>
<dbReference type="RefSeq" id="WP_184170497.1">
    <property type="nucleotide sequence ID" value="NZ_JACHGF010000001.1"/>
</dbReference>
<proteinExistence type="predicted"/>
<dbReference type="InterPro" id="IPR007492">
    <property type="entry name" value="LytTR_DNA-bd_dom"/>
</dbReference>
<dbReference type="GO" id="GO:0003677">
    <property type="term" value="F:DNA binding"/>
    <property type="evidence" value="ECO:0007669"/>
    <property type="project" value="InterPro"/>
</dbReference>
<evidence type="ECO:0000259" key="2">
    <source>
        <dbReference type="PROSITE" id="PS50110"/>
    </source>
</evidence>
<gene>
    <name evidence="4" type="ORF">HNQ92_000528</name>
</gene>
<dbReference type="Gene3D" id="2.40.50.1020">
    <property type="entry name" value="LytTr DNA-binding domain"/>
    <property type="match status" value="1"/>
</dbReference>
<dbReference type="Gene3D" id="3.40.50.2300">
    <property type="match status" value="1"/>
</dbReference>
<dbReference type="PANTHER" id="PTHR37299:SF1">
    <property type="entry name" value="STAGE 0 SPORULATION PROTEIN A HOMOLOG"/>
    <property type="match status" value="1"/>
</dbReference>
<sequence length="261" mass="30115">MNFPLTTILIDDEPLALKRLRRLLEKYPETFAIVAEAQNGAQGLVAIEAHRPDLIFLDIEMPVLNGFEMLAHVQLMPLVVFSTAYDQYAIRAFEENSLDYLLKPIENDRLLKTIEKLRRRVEADKGTQPQGVNPYAESLARLLEEMKPKKKMFSLSVKSGDRILLIPLTDISHFEAEEKYVFLSTLEGQKYLLSYTLTSLEEKLPEHFVRISRSIILNVHHIQEVQKYFNGKYLISMRDKKASQLQTGSSYTDSVRRLLDL</sequence>
<dbReference type="PROSITE" id="PS50930">
    <property type="entry name" value="HTH_LYTTR"/>
    <property type="match status" value="1"/>
</dbReference>
<dbReference type="EMBL" id="JACHGF010000001">
    <property type="protein sequence ID" value="MBB5282407.1"/>
    <property type="molecule type" value="Genomic_DNA"/>
</dbReference>
<dbReference type="Proteomes" id="UP000557307">
    <property type="component" value="Unassembled WGS sequence"/>
</dbReference>
<protein>
    <submittedName>
        <fullName evidence="4">Two-component system LytT family response regulator</fullName>
    </submittedName>
</protein>
<dbReference type="InterPro" id="IPR011006">
    <property type="entry name" value="CheY-like_superfamily"/>
</dbReference>
<dbReference type="SMART" id="SM00850">
    <property type="entry name" value="LytTR"/>
    <property type="match status" value="1"/>
</dbReference>
<dbReference type="PROSITE" id="PS50110">
    <property type="entry name" value="RESPONSE_REGULATORY"/>
    <property type="match status" value="1"/>
</dbReference>
<dbReference type="SUPFAM" id="SSF52172">
    <property type="entry name" value="CheY-like"/>
    <property type="match status" value="1"/>
</dbReference>
<organism evidence="4 5">
    <name type="scientific">Rhabdobacter roseus</name>
    <dbReference type="NCBI Taxonomy" id="1655419"/>
    <lineage>
        <taxon>Bacteria</taxon>
        <taxon>Pseudomonadati</taxon>
        <taxon>Bacteroidota</taxon>
        <taxon>Cytophagia</taxon>
        <taxon>Cytophagales</taxon>
        <taxon>Cytophagaceae</taxon>
        <taxon>Rhabdobacter</taxon>
    </lineage>
</organism>
<evidence type="ECO:0000256" key="1">
    <source>
        <dbReference type="PROSITE-ProRule" id="PRU00169"/>
    </source>
</evidence>
<evidence type="ECO:0000313" key="5">
    <source>
        <dbReference type="Proteomes" id="UP000557307"/>
    </source>
</evidence>
<feature type="domain" description="Response regulatory" evidence="2">
    <location>
        <begin position="6"/>
        <end position="118"/>
    </location>
</feature>
<evidence type="ECO:0000313" key="4">
    <source>
        <dbReference type="EMBL" id="MBB5282407.1"/>
    </source>
</evidence>
<dbReference type="Pfam" id="PF00072">
    <property type="entry name" value="Response_reg"/>
    <property type="match status" value="1"/>
</dbReference>
<keyword evidence="1" id="KW-0597">Phosphoprotein</keyword>
<dbReference type="PANTHER" id="PTHR37299">
    <property type="entry name" value="TRANSCRIPTIONAL REGULATOR-RELATED"/>
    <property type="match status" value="1"/>
</dbReference>
<accession>A0A840TKS9</accession>
<dbReference type="GO" id="GO:0000156">
    <property type="term" value="F:phosphorelay response regulator activity"/>
    <property type="evidence" value="ECO:0007669"/>
    <property type="project" value="InterPro"/>
</dbReference>
<dbReference type="SMART" id="SM00448">
    <property type="entry name" value="REC"/>
    <property type="match status" value="1"/>
</dbReference>
<dbReference type="InterPro" id="IPR046947">
    <property type="entry name" value="LytR-like"/>
</dbReference>
<dbReference type="InterPro" id="IPR001789">
    <property type="entry name" value="Sig_transdc_resp-reg_receiver"/>
</dbReference>
<name>A0A840TKS9_9BACT</name>
<comment type="caution">
    <text evidence="4">The sequence shown here is derived from an EMBL/GenBank/DDBJ whole genome shotgun (WGS) entry which is preliminary data.</text>
</comment>
<dbReference type="Pfam" id="PF04397">
    <property type="entry name" value="LytTR"/>
    <property type="match status" value="1"/>
</dbReference>